<proteinExistence type="predicted"/>
<reference evidence="1 2" key="1">
    <citation type="journal article" date="2016" name="Nat. Commun.">
        <title>Thousands of microbial genomes shed light on interconnected biogeochemical processes in an aquifer system.</title>
        <authorList>
            <person name="Anantharaman K."/>
            <person name="Brown C.T."/>
            <person name="Hug L.A."/>
            <person name="Sharon I."/>
            <person name="Castelle C.J."/>
            <person name="Probst A.J."/>
            <person name="Thomas B.C."/>
            <person name="Singh A."/>
            <person name="Wilkins M.J."/>
            <person name="Karaoz U."/>
            <person name="Brodie E.L."/>
            <person name="Williams K.H."/>
            <person name="Hubbard S.S."/>
            <person name="Banfield J.F."/>
        </authorList>
    </citation>
    <scope>NUCLEOTIDE SEQUENCE [LARGE SCALE GENOMIC DNA]</scope>
</reference>
<gene>
    <name evidence="1" type="ORF">A2519_12505</name>
</gene>
<organism evidence="1 2">
    <name type="scientific">Candidatus Raymondbacteria bacterium RIFOXYD12_FULL_49_13</name>
    <dbReference type="NCBI Taxonomy" id="1817890"/>
    <lineage>
        <taxon>Bacteria</taxon>
        <taxon>Raymondiibacteriota</taxon>
    </lineage>
</organism>
<protein>
    <submittedName>
        <fullName evidence="1">Uncharacterized protein</fullName>
    </submittedName>
</protein>
<evidence type="ECO:0000313" key="2">
    <source>
        <dbReference type="Proteomes" id="UP000179243"/>
    </source>
</evidence>
<evidence type="ECO:0000313" key="1">
    <source>
        <dbReference type="EMBL" id="OGJ99762.1"/>
    </source>
</evidence>
<dbReference type="Proteomes" id="UP000179243">
    <property type="component" value="Unassembled WGS sequence"/>
</dbReference>
<comment type="caution">
    <text evidence="1">The sequence shown here is derived from an EMBL/GenBank/DDBJ whole genome shotgun (WGS) entry which is preliminary data.</text>
</comment>
<accession>A0A1F7EZN4</accession>
<sequence length="63" mass="6915">MNETDPFFGLYDQIRGAAISNPGTNAPCSRPLDTSRTGKSKYLSIFFSTFFTAIFPDEEKSAG</sequence>
<dbReference type="EMBL" id="MFYX01000159">
    <property type="protein sequence ID" value="OGJ99762.1"/>
    <property type="molecule type" value="Genomic_DNA"/>
</dbReference>
<dbReference type="AlphaFoldDB" id="A0A1F7EZN4"/>
<name>A0A1F7EZN4_UNCRA</name>